<dbReference type="GO" id="GO:0032259">
    <property type="term" value="P:methylation"/>
    <property type="evidence" value="ECO:0007669"/>
    <property type="project" value="UniProtKB-KW"/>
</dbReference>
<dbReference type="Gene3D" id="1.25.40.10">
    <property type="entry name" value="Tetratricopeptide repeat domain"/>
    <property type="match status" value="1"/>
</dbReference>
<comment type="subcellular location">
    <subcellularLocation>
        <location evidence="2">Cytoplasm</location>
    </subcellularLocation>
    <subcellularLocation>
        <location evidence="1">Nucleus</location>
    </subcellularLocation>
</comment>
<dbReference type="GO" id="GO:0005634">
    <property type="term" value="C:nucleus"/>
    <property type="evidence" value="ECO:0007669"/>
    <property type="project" value="UniProtKB-SubCell"/>
</dbReference>
<accession>A0A979FXD1</accession>
<dbReference type="InterPro" id="IPR044421">
    <property type="entry name" value="SMYD4_SET"/>
</dbReference>
<evidence type="ECO:0000313" key="10">
    <source>
        <dbReference type="RefSeq" id="XP_047741267.1"/>
    </source>
</evidence>
<evidence type="ECO:0000313" key="9">
    <source>
        <dbReference type="Proteomes" id="UP000694843"/>
    </source>
</evidence>
<dbReference type="GO" id="GO:0042826">
    <property type="term" value="F:histone deacetylase binding"/>
    <property type="evidence" value="ECO:0007669"/>
    <property type="project" value="TreeGrafter"/>
</dbReference>
<dbReference type="CDD" id="cd10536">
    <property type="entry name" value="SET_SMYD4"/>
    <property type="match status" value="1"/>
</dbReference>
<dbReference type="GO" id="GO:0005737">
    <property type="term" value="C:cytoplasm"/>
    <property type="evidence" value="ECO:0007669"/>
    <property type="project" value="UniProtKB-SubCell"/>
</dbReference>
<dbReference type="PANTHER" id="PTHR46165">
    <property type="entry name" value="SET AND MYND DOMAIN-CONTAINING PROTEIN 4"/>
    <property type="match status" value="1"/>
</dbReference>
<dbReference type="GeneID" id="108672193"/>
<evidence type="ECO:0000256" key="8">
    <source>
        <dbReference type="ARBA" id="ARBA00048985"/>
    </source>
</evidence>
<dbReference type="Proteomes" id="UP000694843">
    <property type="component" value="Unplaced"/>
</dbReference>
<feature type="non-terminal residue" evidence="10">
    <location>
        <position position="1"/>
    </location>
</feature>
<dbReference type="InterPro" id="IPR011990">
    <property type="entry name" value="TPR-like_helical_dom_sf"/>
</dbReference>
<name>A0A979FXD1_HYAAZ</name>
<dbReference type="RefSeq" id="XP_047741267.1">
    <property type="nucleotide sequence ID" value="XM_047885311.1"/>
</dbReference>
<evidence type="ECO:0000256" key="3">
    <source>
        <dbReference type="ARBA" id="ARBA00022490"/>
    </source>
</evidence>
<organism evidence="9 10">
    <name type="scientific">Hyalella azteca</name>
    <name type="common">Amphipod</name>
    <dbReference type="NCBI Taxonomy" id="294128"/>
    <lineage>
        <taxon>Eukaryota</taxon>
        <taxon>Metazoa</taxon>
        <taxon>Ecdysozoa</taxon>
        <taxon>Arthropoda</taxon>
        <taxon>Crustacea</taxon>
        <taxon>Multicrustacea</taxon>
        <taxon>Malacostraca</taxon>
        <taxon>Eumalacostraca</taxon>
        <taxon>Peracarida</taxon>
        <taxon>Amphipoda</taxon>
        <taxon>Senticaudata</taxon>
        <taxon>Talitrida</taxon>
        <taxon>Talitroidea</taxon>
        <taxon>Hyalellidae</taxon>
        <taxon>Hyalella</taxon>
    </lineage>
</organism>
<dbReference type="OrthoDB" id="62495at2759"/>
<sequence>WGTLEEVAALLFRHIGQLVCNGYAIYQVLPSPALQNNKDPLASGCSIESLSQERLASAIFATASLMNHSCKPTTINSYVGNLLVIRNLEEVAPGQKVYSCYGPHYSRHTRAERQSLLQQQYHFTRNSIFCSLFTYTNCAGVSSLEKKDCDVRLVVKKLQRALRSAERVYGVENQFLGSIQDTYAMALSALGSFEASTNILKKSVLKVGRRYGQRSVELGHEIIKLCGVIKQRMQHIEDTSSLLYRQLKREHYYMSDIVTTIFTVIYGEDWQTILNVQI</sequence>
<dbReference type="Gene3D" id="2.170.270.10">
    <property type="entry name" value="SET domain"/>
    <property type="match status" value="1"/>
</dbReference>
<evidence type="ECO:0000256" key="4">
    <source>
        <dbReference type="ARBA" id="ARBA00022603"/>
    </source>
</evidence>
<evidence type="ECO:0000256" key="7">
    <source>
        <dbReference type="ARBA" id="ARBA00023242"/>
    </source>
</evidence>
<keyword evidence="7" id="KW-0539">Nucleus</keyword>
<dbReference type="SUPFAM" id="SSF82199">
    <property type="entry name" value="SET domain"/>
    <property type="match status" value="1"/>
</dbReference>
<dbReference type="AlphaFoldDB" id="A0A979FXD1"/>
<keyword evidence="4" id="KW-0489">Methyltransferase</keyword>
<comment type="catalytic activity">
    <reaction evidence="8">
        <text>L-lysyl-[protein] + S-adenosyl-L-methionine = N(6)-methyl-L-lysyl-[protein] + S-adenosyl-L-homocysteine + H(+)</text>
        <dbReference type="Rhea" id="RHEA:51736"/>
        <dbReference type="Rhea" id="RHEA-COMP:9752"/>
        <dbReference type="Rhea" id="RHEA-COMP:13053"/>
        <dbReference type="ChEBI" id="CHEBI:15378"/>
        <dbReference type="ChEBI" id="CHEBI:29969"/>
        <dbReference type="ChEBI" id="CHEBI:57856"/>
        <dbReference type="ChEBI" id="CHEBI:59789"/>
        <dbReference type="ChEBI" id="CHEBI:61929"/>
    </reaction>
</comment>
<evidence type="ECO:0000256" key="6">
    <source>
        <dbReference type="ARBA" id="ARBA00022691"/>
    </source>
</evidence>
<dbReference type="KEGG" id="hazt:108672193"/>
<evidence type="ECO:0000256" key="1">
    <source>
        <dbReference type="ARBA" id="ARBA00004123"/>
    </source>
</evidence>
<proteinExistence type="predicted"/>
<keyword evidence="9" id="KW-1185">Reference proteome</keyword>
<dbReference type="GO" id="GO:0008168">
    <property type="term" value="F:methyltransferase activity"/>
    <property type="evidence" value="ECO:0007669"/>
    <property type="project" value="UniProtKB-KW"/>
</dbReference>
<keyword evidence="5" id="KW-0808">Transferase</keyword>
<dbReference type="InterPro" id="IPR052097">
    <property type="entry name" value="SET-MYND_domain_protein"/>
</dbReference>
<gene>
    <name evidence="10" type="primary">LOC108672193</name>
</gene>
<protein>
    <submittedName>
        <fullName evidence="10">SET and MYND domain-containing protein 4</fullName>
    </submittedName>
</protein>
<evidence type="ECO:0000256" key="2">
    <source>
        <dbReference type="ARBA" id="ARBA00004496"/>
    </source>
</evidence>
<dbReference type="InterPro" id="IPR046341">
    <property type="entry name" value="SET_dom_sf"/>
</dbReference>
<keyword evidence="3" id="KW-0963">Cytoplasm</keyword>
<keyword evidence="6" id="KW-0949">S-adenosyl-L-methionine</keyword>
<evidence type="ECO:0000256" key="5">
    <source>
        <dbReference type="ARBA" id="ARBA00022679"/>
    </source>
</evidence>
<dbReference type="PANTHER" id="PTHR46165:SF2">
    <property type="entry name" value="SET AND MYND DOMAIN-CONTAINING PROTEIN 4"/>
    <property type="match status" value="1"/>
</dbReference>
<reference evidence="10" key="1">
    <citation type="submission" date="2025-08" db="UniProtKB">
        <authorList>
            <consortium name="RefSeq"/>
        </authorList>
    </citation>
    <scope>IDENTIFICATION</scope>
    <source>
        <tissue evidence="10">Whole organism</tissue>
    </source>
</reference>